<reference evidence="7 8" key="1">
    <citation type="submission" date="2019-05" db="EMBL/GenBank/DDBJ databases">
        <authorList>
            <person name="Qu J.-H."/>
        </authorList>
    </citation>
    <scope>NUCLEOTIDE SEQUENCE [LARGE SCALE GENOMIC DNA]</scope>
    <source>
        <strain evidence="7 8">NS28</strain>
    </source>
</reference>
<comment type="similarity">
    <text evidence="1">Belongs to the 3-hydroxyacyl-CoA dehydrogenase family.</text>
</comment>
<organism evidence="7 8">
    <name type="scientific">Dyadobacter flavalbus</name>
    <dbReference type="NCBI Taxonomy" id="2579942"/>
    <lineage>
        <taxon>Bacteria</taxon>
        <taxon>Pseudomonadati</taxon>
        <taxon>Bacteroidota</taxon>
        <taxon>Cytophagia</taxon>
        <taxon>Cytophagales</taxon>
        <taxon>Spirosomataceae</taxon>
        <taxon>Dyadobacter</taxon>
    </lineage>
</organism>
<dbReference type="PIRSF" id="PIRSF000105">
    <property type="entry name" value="HCDH"/>
    <property type="match status" value="1"/>
</dbReference>
<dbReference type="SUPFAM" id="SSF48179">
    <property type="entry name" value="6-phosphogluconate dehydrogenase C-terminal domain-like"/>
    <property type="match status" value="1"/>
</dbReference>
<dbReference type="InterPro" id="IPR006176">
    <property type="entry name" value="3-OHacyl-CoA_DH_NAD-bd"/>
</dbReference>
<accession>A0A5M8QTE9</accession>
<evidence type="ECO:0000256" key="4">
    <source>
        <dbReference type="SAM" id="Phobius"/>
    </source>
</evidence>
<protein>
    <submittedName>
        <fullName evidence="7">3-hydroxyacyl-CoA dehydrogenase family protein</fullName>
    </submittedName>
</protein>
<evidence type="ECO:0000259" key="5">
    <source>
        <dbReference type="Pfam" id="PF00725"/>
    </source>
</evidence>
<evidence type="ECO:0000256" key="2">
    <source>
        <dbReference type="ARBA" id="ARBA00023002"/>
    </source>
</evidence>
<dbReference type="GO" id="GO:0016616">
    <property type="term" value="F:oxidoreductase activity, acting on the CH-OH group of donors, NAD or NADP as acceptor"/>
    <property type="evidence" value="ECO:0007669"/>
    <property type="project" value="InterPro"/>
</dbReference>
<dbReference type="Gene3D" id="1.10.1040.10">
    <property type="entry name" value="N-(1-d-carboxylethyl)-l-norvaline Dehydrogenase, domain 2"/>
    <property type="match status" value="1"/>
</dbReference>
<evidence type="ECO:0000313" key="8">
    <source>
        <dbReference type="Proteomes" id="UP000323994"/>
    </source>
</evidence>
<feature type="domain" description="3-hydroxyacyl-CoA dehydrogenase NAD binding" evidence="6">
    <location>
        <begin position="8"/>
        <end position="185"/>
    </location>
</feature>
<dbReference type="PROSITE" id="PS00067">
    <property type="entry name" value="3HCDH"/>
    <property type="match status" value="1"/>
</dbReference>
<dbReference type="Pfam" id="PF00725">
    <property type="entry name" value="3HCDH"/>
    <property type="match status" value="1"/>
</dbReference>
<evidence type="ECO:0000256" key="1">
    <source>
        <dbReference type="ARBA" id="ARBA00009463"/>
    </source>
</evidence>
<dbReference type="OrthoDB" id="9771883at2"/>
<dbReference type="GO" id="GO:0006631">
    <property type="term" value="P:fatty acid metabolic process"/>
    <property type="evidence" value="ECO:0007669"/>
    <property type="project" value="InterPro"/>
</dbReference>
<dbReference type="AlphaFoldDB" id="A0A5M8QTE9"/>
<dbReference type="Proteomes" id="UP000323994">
    <property type="component" value="Unassembled WGS sequence"/>
</dbReference>
<feature type="transmembrane region" description="Helical" evidence="4">
    <location>
        <begin position="6"/>
        <end position="27"/>
    </location>
</feature>
<evidence type="ECO:0000313" key="7">
    <source>
        <dbReference type="EMBL" id="KAA6439537.1"/>
    </source>
</evidence>
<dbReference type="SUPFAM" id="SSF51735">
    <property type="entry name" value="NAD(P)-binding Rossmann-fold domains"/>
    <property type="match status" value="1"/>
</dbReference>
<dbReference type="GO" id="GO:0070403">
    <property type="term" value="F:NAD+ binding"/>
    <property type="evidence" value="ECO:0007669"/>
    <property type="project" value="InterPro"/>
</dbReference>
<dbReference type="PANTHER" id="PTHR48075:SF5">
    <property type="entry name" value="3-HYDROXYBUTYRYL-COA DEHYDROGENASE"/>
    <property type="match status" value="1"/>
</dbReference>
<comment type="caution">
    <text evidence="7">The sequence shown here is derived from an EMBL/GenBank/DDBJ whole genome shotgun (WGS) entry which is preliminary data.</text>
</comment>
<feature type="domain" description="3-hydroxyacyl-CoA dehydrogenase C-terminal" evidence="5">
    <location>
        <begin position="188"/>
        <end position="286"/>
    </location>
</feature>
<evidence type="ECO:0000259" key="6">
    <source>
        <dbReference type="Pfam" id="PF02737"/>
    </source>
</evidence>
<keyword evidence="4" id="KW-0472">Membrane</keyword>
<dbReference type="InterPro" id="IPR008927">
    <property type="entry name" value="6-PGluconate_DH-like_C_sf"/>
</dbReference>
<keyword evidence="4" id="KW-0812">Transmembrane</keyword>
<evidence type="ECO:0000256" key="3">
    <source>
        <dbReference type="PIRSR" id="PIRSR000105-1"/>
    </source>
</evidence>
<feature type="site" description="Important for catalytic activity" evidence="3">
    <location>
        <position position="141"/>
    </location>
</feature>
<keyword evidence="2" id="KW-0560">Oxidoreductase</keyword>
<dbReference type="InterPro" id="IPR022694">
    <property type="entry name" value="3-OHacyl-CoA_DH"/>
</dbReference>
<dbReference type="Pfam" id="PF02737">
    <property type="entry name" value="3HCDH_N"/>
    <property type="match status" value="1"/>
</dbReference>
<dbReference type="Gene3D" id="3.40.50.720">
    <property type="entry name" value="NAD(P)-binding Rossmann-like Domain"/>
    <property type="match status" value="1"/>
</dbReference>
<dbReference type="RefSeq" id="WP_139012785.1">
    <property type="nucleotide sequence ID" value="NZ_VBSN01000038.1"/>
</dbReference>
<dbReference type="InterPro" id="IPR013328">
    <property type="entry name" value="6PGD_dom2"/>
</dbReference>
<dbReference type="InterPro" id="IPR006108">
    <property type="entry name" value="3HC_DH_C"/>
</dbReference>
<dbReference type="InterPro" id="IPR006180">
    <property type="entry name" value="3-OHacyl-CoA_DH_CS"/>
</dbReference>
<keyword evidence="8" id="KW-1185">Reference proteome</keyword>
<name>A0A5M8QTE9_9BACT</name>
<gene>
    <name evidence="7" type="ORF">FEM33_14555</name>
</gene>
<keyword evidence="4" id="KW-1133">Transmembrane helix</keyword>
<sequence>MNTNEIPVGIVGLGLMGCSIVSCLLIAGHPVVAIAPISADLQHAEKRIREHLENSAEKGLISNDPEFHLKNLIITEDYSSLKPCRLVNECTIENIDIKESVYKKIEAVITPDALLTSNTSAIPISKLQKLTLHPERFLGLHWTEPAHTTRFLEIICGDETDIKNGEYLYELSHLWGKEPILVRKDIAGFITNRLMYAMYREAISLVENGYATIEDIDRSCRNNAGYFMTFVGVFRWMDLTGVPAYHTVMKNLLPTLNNSTEVPELIDKVVREGGRGVANSHGFYEYEPGEAEMWEETFKEFTYQIRELALKYPADIVKKRLHEKNNSNT</sequence>
<proteinExistence type="inferred from homology"/>
<dbReference type="InterPro" id="IPR036291">
    <property type="entry name" value="NAD(P)-bd_dom_sf"/>
</dbReference>
<dbReference type="EMBL" id="VBSN01000038">
    <property type="protein sequence ID" value="KAA6439537.1"/>
    <property type="molecule type" value="Genomic_DNA"/>
</dbReference>
<dbReference type="PANTHER" id="PTHR48075">
    <property type="entry name" value="3-HYDROXYACYL-COA DEHYDROGENASE FAMILY PROTEIN"/>
    <property type="match status" value="1"/>
</dbReference>